<dbReference type="EMBL" id="KJ776580">
    <property type="protein sequence ID" value="AIW54740.1"/>
    <property type="molecule type" value="Genomic_DNA"/>
</dbReference>
<evidence type="ECO:0000313" key="3">
    <source>
        <dbReference type="EMBL" id="AIW54740.1"/>
    </source>
</evidence>
<geneLocation type="plasmid" evidence="4">
    <name>p05/025</name>
</geneLocation>
<name>A0A0A0UT02_CLOBO</name>
<keyword evidence="1" id="KW-1133">Transmembrane helix</keyword>
<dbReference type="EMBL" id="KJ776578">
    <property type="protein sequence ID" value="AIW54621.1"/>
    <property type="molecule type" value="Genomic_DNA"/>
</dbReference>
<dbReference type="RefSeq" id="WP_172685593.1">
    <property type="nucleotide sequence ID" value="NZ_KJ776578.1"/>
</dbReference>
<geneLocation type="plasmid" evidence="2">
    <name>pCDC3875</name>
</geneLocation>
<accession>A0A0A0UT02</accession>
<dbReference type="AlphaFoldDB" id="A0A0A0UT02"/>
<dbReference type="EMBL" id="KJ776582">
    <property type="protein sequence ID" value="AIW54870.1"/>
    <property type="molecule type" value="Genomic_DNA"/>
</dbReference>
<evidence type="ECO:0000313" key="2">
    <source>
        <dbReference type="EMBL" id="AIW54621.1"/>
    </source>
</evidence>
<keyword evidence="1" id="KW-0472">Membrane</keyword>
<protein>
    <submittedName>
        <fullName evidence="2">Uncharacterized protein</fullName>
    </submittedName>
</protein>
<organism evidence="2">
    <name type="scientific">Clostridium botulinum</name>
    <dbReference type="NCBI Taxonomy" id="1491"/>
    <lineage>
        <taxon>Bacteria</taxon>
        <taxon>Bacillati</taxon>
        <taxon>Bacillota</taxon>
        <taxon>Clostridia</taxon>
        <taxon>Eubacteriales</taxon>
        <taxon>Clostridiaceae</taxon>
        <taxon>Clostridium</taxon>
    </lineage>
</organism>
<evidence type="ECO:0000313" key="4">
    <source>
        <dbReference type="EMBL" id="AIW54809.1"/>
    </source>
</evidence>
<feature type="transmembrane region" description="Helical" evidence="1">
    <location>
        <begin position="21"/>
        <end position="43"/>
    </location>
</feature>
<evidence type="ECO:0000313" key="5">
    <source>
        <dbReference type="EMBL" id="AIW54870.1"/>
    </source>
</evidence>
<proteinExistence type="predicted"/>
<sequence length="94" mass="11106">MLVLKIILVILWITINFSKSDFFWGIKSLILIGFTALIIRNIVIGEHYFYLIKNLIIVFIPLLFNISIKTLISLYEERKAKIKFQKIIKGDQYE</sequence>
<dbReference type="EMBL" id="KJ776581">
    <property type="protein sequence ID" value="AIW54809.1"/>
    <property type="molecule type" value="Genomic_DNA"/>
</dbReference>
<keyword evidence="1" id="KW-0812">Transmembrane</keyword>
<evidence type="ECO:0000256" key="1">
    <source>
        <dbReference type="SAM" id="Phobius"/>
    </source>
</evidence>
<reference evidence="2" key="1">
    <citation type="journal article" date="2014" name="Genome Biol. Evol.">
        <title>Three classes of plasmid (47-63 kb) carry the type B neurotoxin gene cluster of group II Clostridium botulinum.</title>
        <authorList>
            <person name="Carter A.T."/>
            <person name="Austin J.W."/>
            <person name="Weedmark K.A."/>
            <person name="Corbett C."/>
            <person name="Peck M.W."/>
        </authorList>
    </citation>
    <scope>NUCLEOTIDE SEQUENCE</scope>
    <source>
        <strain evidence="2">CDC3875</strain>
        <strain evidence="5">CDC3897</strain>
        <strain evidence="3">CDC5900</strain>
        <strain evidence="4">IFR_05/025</strain>
        <plasmid evidence="4">p05/025</plasmid>
        <plasmid evidence="2">pCDC3875</plasmid>
        <plasmid evidence="5">pCDC3897</plasmid>
        <plasmid evidence="3">pCDC5900</plasmid>
    </source>
</reference>
<feature type="transmembrane region" description="Helical" evidence="1">
    <location>
        <begin position="55"/>
        <end position="75"/>
    </location>
</feature>
<geneLocation type="plasmid" evidence="5">
    <name>pCDC3897</name>
</geneLocation>
<geneLocation type="plasmid" evidence="3">
    <name>pCDC5900</name>
</geneLocation>
<keyword evidence="2" id="KW-0614">Plasmid</keyword>